<evidence type="ECO:0000313" key="2">
    <source>
        <dbReference type="EMBL" id="KAK2594751.1"/>
    </source>
</evidence>
<name>A0AAJ0CKJ0_9HYPO</name>
<protein>
    <recommendedName>
        <fullName evidence="4">BZIP domain-containing protein</fullName>
    </recommendedName>
</protein>
<feature type="compositionally biased region" description="Basic and acidic residues" evidence="1">
    <location>
        <begin position="1"/>
        <end position="10"/>
    </location>
</feature>
<dbReference type="CDD" id="cd14688">
    <property type="entry name" value="bZIP_YAP"/>
    <property type="match status" value="1"/>
</dbReference>
<comment type="caution">
    <text evidence="2">The sequence shown here is derived from an EMBL/GenBank/DDBJ whole genome shotgun (WGS) entry which is preliminary data.</text>
</comment>
<sequence>MSAERTDPSNRKGNRSIDNLSATQRARKRANDRVAKRNSRARAKEHLRHLESELRRLHRVEQVAWSLQQQNAALDRELQLLKRTTGSSYADRPVRTWHSEDLPDAPHGLHSLGVLYEDIGPNGHMAVPRSLTQQSMIRDANTTFQVRDSSYNGLGHDATSASTYGSVSPRTLPSTANRLDEAEELKKRLAVTHIMSNYGHMSSMISPQPATSVPFHTASSSRCLTPTAGYYSDSSSAPHTAEAAQGFLGSHLPQFPG</sequence>
<evidence type="ECO:0000313" key="3">
    <source>
        <dbReference type="Proteomes" id="UP001251528"/>
    </source>
</evidence>
<organism evidence="2 3">
    <name type="scientific">Conoideocrella luteorostrata</name>
    <dbReference type="NCBI Taxonomy" id="1105319"/>
    <lineage>
        <taxon>Eukaryota</taxon>
        <taxon>Fungi</taxon>
        <taxon>Dikarya</taxon>
        <taxon>Ascomycota</taxon>
        <taxon>Pezizomycotina</taxon>
        <taxon>Sordariomycetes</taxon>
        <taxon>Hypocreomycetidae</taxon>
        <taxon>Hypocreales</taxon>
        <taxon>Clavicipitaceae</taxon>
        <taxon>Conoideocrella</taxon>
    </lineage>
</organism>
<dbReference type="Proteomes" id="UP001251528">
    <property type="component" value="Unassembled WGS sequence"/>
</dbReference>
<gene>
    <name evidence="2" type="ORF">QQS21_007549</name>
</gene>
<dbReference type="EMBL" id="JASWJB010000157">
    <property type="protein sequence ID" value="KAK2594751.1"/>
    <property type="molecule type" value="Genomic_DNA"/>
</dbReference>
<reference evidence="2" key="1">
    <citation type="submission" date="2023-06" db="EMBL/GenBank/DDBJ databases">
        <title>Conoideocrella luteorostrata (Hypocreales: Clavicipitaceae), a potential biocontrol fungus for elongate hemlock scale in United States Christmas tree production areas.</title>
        <authorList>
            <person name="Barrett H."/>
            <person name="Lovett B."/>
            <person name="Macias A.M."/>
            <person name="Stajich J.E."/>
            <person name="Kasson M.T."/>
        </authorList>
    </citation>
    <scope>NUCLEOTIDE SEQUENCE</scope>
    <source>
        <strain evidence="2">ARSEF 14590</strain>
    </source>
</reference>
<feature type="region of interest" description="Disordered" evidence="1">
    <location>
        <begin position="1"/>
        <end position="45"/>
    </location>
</feature>
<accession>A0AAJ0CKJ0</accession>
<keyword evidence="3" id="KW-1185">Reference proteome</keyword>
<dbReference type="AlphaFoldDB" id="A0AAJ0CKJ0"/>
<evidence type="ECO:0000256" key="1">
    <source>
        <dbReference type="SAM" id="MobiDB-lite"/>
    </source>
</evidence>
<proteinExistence type="predicted"/>
<evidence type="ECO:0008006" key="4">
    <source>
        <dbReference type="Google" id="ProtNLM"/>
    </source>
</evidence>